<dbReference type="SUPFAM" id="SSF53335">
    <property type="entry name" value="S-adenosyl-L-methionine-dependent methyltransferases"/>
    <property type="match status" value="1"/>
</dbReference>
<dbReference type="PIRSF" id="PIRSF031679">
    <property type="entry name" value="Mtase_Alr7345_prd"/>
    <property type="match status" value="1"/>
</dbReference>
<dbReference type="AlphaFoldDB" id="A0AAW8R4X3"/>
<gene>
    <name evidence="2" type="ORF">RM544_11195</name>
</gene>
<dbReference type="EMBL" id="JAVRIE010000004">
    <property type="protein sequence ID" value="MDT0583105.1"/>
    <property type="molecule type" value="Genomic_DNA"/>
</dbReference>
<dbReference type="GO" id="GO:0008168">
    <property type="term" value="F:methyltransferase activity"/>
    <property type="evidence" value="ECO:0007669"/>
    <property type="project" value="UniProtKB-KW"/>
</dbReference>
<evidence type="ECO:0000313" key="2">
    <source>
        <dbReference type="EMBL" id="MDT0583105.1"/>
    </source>
</evidence>
<dbReference type="PROSITE" id="PS51257">
    <property type="entry name" value="PROKAR_LIPOPROTEIN"/>
    <property type="match status" value="1"/>
</dbReference>
<reference evidence="2 3" key="1">
    <citation type="submission" date="2023-09" db="EMBL/GenBank/DDBJ databases">
        <authorList>
            <person name="Rey-Velasco X."/>
        </authorList>
    </citation>
    <scope>NUCLEOTIDE SEQUENCE [LARGE SCALE GENOMIC DNA]</scope>
    <source>
        <strain evidence="2 3">W409</strain>
    </source>
</reference>
<dbReference type="InterPro" id="IPR029063">
    <property type="entry name" value="SAM-dependent_MTases_sf"/>
</dbReference>
<proteinExistence type="predicted"/>
<keyword evidence="2" id="KW-0489">Methyltransferase</keyword>
<dbReference type="Proteomes" id="UP001249020">
    <property type="component" value="Unassembled WGS sequence"/>
</dbReference>
<keyword evidence="1" id="KW-0732">Signal</keyword>
<evidence type="ECO:0000313" key="3">
    <source>
        <dbReference type="Proteomes" id="UP001249020"/>
    </source>
</evidence>
<sequence>MFKKSIIAAACLLSFAALQGCNDAPSSDVKEEVKASPEPAAAVAELKDREPTVDRGRLFHAIKVRTDEDKARDDARNPIQTLEFFRVGPGMAVAEALPGGGWYSKILTTYLGAEGELHGINYNDDMWPRFGFFSEEGIARAIERTSAFPNMIADFSDNGIEASGFTFNSAPEALAGTLDRVLFIRALHNLNRFEEEAGTLTEALKTTHTLLKDSGMVGVVQHQAPDKSSDKWADGSAGYLKKPAVIEAFKEAGFVLVSESDINANPSDLPTESEVVWRLPPSYNGTADDPALKAKVDAIGESNRMTLLFKKAP</sequence>
<comment type="caution">
    <text evidence="2">The sequence shown here is derived from an EMBL/GenBank/DDBJ whole genome shotgun (WGS) entry which is preliminary data.</text>
</comment>
<organism evidence="2 3">
    <name type="scientific">Brumicola blandensis</name>
    <dbReference type="NCBI Taxonomy" id="3075611"/>
    <lineage>
        <taxon>Bacteria</taxon>
        <taxon>Pseudomonadati</taxon>
        <taxon>Pseudomonadota</taxon>
        <taxon>Gammaproteobacteria</taxon>
        <taxon>Alteromonadales</taxon>
        <taxon>Alteromonadaceae</taxon>
        <taxon>Brumicola</taxon>
    </lineage>
</organism>
<accession>A0AAW8R4X3</accession>
<keyword evidence="3" id="KW-1185">Reference proteome</keyword>
<feature type="chain" id="PRO_5043331322" evidence="1">
    <location>
        <begin position="20"/>
        <end position="313"/>
    </location>
</feature>
<dbReference type="GO" id="GO:0032259">
    <property type="term" value="P:methylation"/>
    <property type="evidence" value="ECO:0007669"/>
    <property type="project" value="UniProtKB-KW"/>
</dbReference>
<dbReference type="InterPro" id="IPR016980">
    <property type="entry name" value="S-AdoMet-dep_MeTrfase_Alr7345"/>
</dbReference>
<dbReference type="Gene3D" id="3.40.50.150">
    <property type="entry name" value="Vaccinia Virus protein VP39"/>
    <property type="match status" value="1"/>
</dbReference>
<protein>
    <submittedName>
        <fullName evidence="2">Methyltransferase</fullName>
    </submittedName>
</protein>
<evidence type="ECO:0000256" key="1">
    <source>
        <dbReference type="SAM" id="SignalP"/>
    </source>
</evidence>
<dbReference type="RefSeq" id="WP_311361878.1">
    <property type="nucleotide sequence ID" value="NZ_JAVRIE010000004.1"/>
</dbReference>
<feature type="signal peptide" evidence="1">
    <location>
        <begin position="1"/>
        <end position="19"/>
    </location>
</feature>
<name>A0AAW8R4X3_9ALTE</name>
<keyword evidence="2" id="KW-0808">Transferase</keyword>